<keyword evidence="1" id="KW-0472">Membrane</keyword>
<feature type="transmembrane region" description="Helical" evidence="1">
    <location>
        <begin position="242"/>
        <end position="270"/>
    </location>
</feature>
<dbReference type="EMBL" id="MN739514">
    <property type="protein sequence ID" value="QHT09723.1"/>
    <property type="molecule type" value="Genomic_DNA"/>
</dbReference>
<feature type="domain" description="Glycosyl transferase family 25" evidence="2">
    <location>
        <begin position="1"/>
        <end position="183"/>
    </location>
</feature>
<accession>A0A6C0CZS7</accession>
<keyword evidence="1" id="KW-1133">Transmembrane helix</keyword>
<evidence type="ECO:0000256" key="1">
    <source>
        <dbReference type="SAM" id="Phobius"/>
    </source>
</evidence>
<protein>
    <recommendedName>
        <fullName evidence="2">Glycosyl transferase family 25 domain-containing protein</fullName>
    </recommendedName>
</protein>
<name>A0A6C0CZS7_9ZZZZ</name>
<sequence>MHSAYIISLKKSEHLLTELAKYNVSGTFITGIDGKKLNKLELTKEVGSFYSTILPRSVIGCGLSHILAWREFLKTDKEHIIIFEDDVILEPNFDELYTKAIENVPRDFDILYLGCFGCHSDRNFFTTIGDKLQLSTGPMQTVNQYIKTPNIALGAHAYVISRRGAETLIRLLDKKLYFHIDYCLQRLAKAEKIKTYVTTPRIAYQTSTDRVELSSNANNSHPLLFNYLLSNIHIDNKVRLNYLFTVSILTIGPFNITIWSIIFLLIGIFLGNRNFNFKDITFVYLLLSIPDLLIGNVSNIVCHYFLLITPFFLIKNKNDI</sequence>
<keyword evidence="1" id="KW-0812">Transmembrane</keyword>
<dbReference type="InterPro" id="IPR002654">
    <property type="entry name" value="Glyco_trans_25"/>
</dbReference>
<dbReference type="AlphaFoldDB" id="A0A6C0CZS7"/>
<evidence type="ECO:0000259" key="2">
    <source>
        <dbReference type="Pfam" id="PF01755"/>
    </source>
</evidence>
<dbReference type="CDD" id="cd06532">
    <property type="entry name" value="Glyco_transf_25"/>
    <property type="match status" value="1"/>
</dbReference>
<dbReference type="Pfam" id="PF01755">
    <property type="entry name" value="Glyco_transf_25"/>
    <property type="match status" value="1"/>
</dbReference>
<evidence type="ECO:0000313" key="3">
    <source>
        <dbReference type="EMBL" id="QHT09723.1"/>
    </source>
</evidence>
<dbReference type="SUPFAM" id="SSF53448">
    <property type="entry name" value="Nucleotide-diphospho-sugar transferases"/>
    <property type="match status" value="1"/>
</dbReference>
<feature type="transmembrane region" description="Helical" evidence="1">
    <location>
        <begin position="282"/>
        <end position="307"/>
    </location>
</feature>
<dbReference type="InterPro" id="IPR029044">
    <property type="entry name" value="Nucleotide-diphossugar_trans"/>
</dbReference>
<reference evidence="3" key="1">
    <citation type="journal article" date="2020" name="Nature">
        <title>Giant virus diversity and host interactions through global metagenomics.</title>
        <authorList>
            <person name="Schulz F."/>
            <person name="Roux S."/>
            <person name="Paez-Espino D."/>
            <person name="Jungbluth S."/>
            <person name="Walsh D.A."/>
            <person name="Denef V.J."/>
            <person name="McMahon K.D."/>
            <person name="Konstantinidis K.T."/>
            <person name="Eloe-Fadrosh E.A."/>
            <person name="Kyrpides N.C."/>
            <person name="Woyke T."/>
        </authorList>
    </citation>
    <scope>NUCLEOTIDE SEQUENCE</scope>
    <source>
        <strain evidence="3">GVMAG-M-3300023174-102</strain>
    </source>
</reference>
<proteinExistence type="predicted"/>
<organism evidence="3">
    <name type="scientific">viral metagenome</name>
    <dbReference type="NCBI Taxonomy" id="1070528"/>
    <lineage>
        <taxon>unclassified sequences</taxon>
        <taxon>metagenomes</taxon>
        <taxon>organismal metagenomes</taxon>
    </lineage>
</organism>